<name>A0AAV5NW18_9VIBR</name>
<accession>A0AAV5NW18</accession>
<dbReference type="AlphaFoldDB" id="A0AAV5NW18"/>
<proteinExistence type="predicted"/>
<feature type="transmembrane region" description="Helical" evidence="1">
    <location>
        <begin position="41"/>
        <end position="65"/>
    </location>
</feature>
<keyword evidence="3" id="KW-1185">Reference proteome</keyword>
<evidence type="ECO:0000313" key="3">
    <source>
        <dbReference type="Proteomes" id="UP001156690"/>
    </source>
</evidence>
<evidence type="ECO:0000313" key="2">
    <source>
        <dbReference type="EMBL" id="GLQ74739.1"/>
    </source>
</evidence>
<sequence>MFFLAALGIIVGFGISLAPTWDYITFYKIKKSAILKIRLDYVFSIYGVFLAVIIIRYSWAIYTLINPERKEEQEKSRL</sequence>
<organism evidence="2 3">
    <name type="scientific">Vibrio penaeicida</name>
    <dbReference type="NCBI Taxonomy" id="104609"/>
    <lineage>
        <taxon>Bacteria</taxon>
        <taxon>Pseudomonadati</taxon>
        <taxon>Pseudomonadota</taxon>
        <taxon>Gammaproteobacteria</taxon>
        <taxon>Vibrionales</taxon>
        <taxon>Vibrionaceae</taxon>
        <taxon>Vibrio</taxon>
    </lineage>
</organism>
<dbReference type="Proteomes" id="UP001156690">
    <property type="component" value="Unassembled WGS sequence"/>
</dbReference>
<gene>
    <name evidence="2" type="ORF">GCM10007932_41010</name>
</gene>
<evidence type="ECO:0000256" key="1">
    <source>
        <dbReference type="SAM" id="Phobius"/>
    </source>
</evidence>
<keyword evidence="1" id="KW-0472">Membrane</keyword>
<reference evidence="3" key="1">
    <citation type="journal article" date="2019" name="Int. J. Syst. Evol. Microbiol.">
        <title>The Global Catalogue of Microorganisms (GCM) 10K type strain sequencing project: providing services to taxonomists for standard genome sequencing and annotation.</title>
        <authorList>
            <consortium name="The Broad Institute Genomics Platform"/>
            <consortium name="The Broad Institute Genome Sequencing Center for Infectious Disease"/>
            <person name="Wu L."/>
            <person name="Ma J."/>
        </authorList>
    </citation>
    <scope>NUCLEOTIDE SEQUENCE [LARGE SCALE GENOMIC DNA]</scope>
    <source>
        <strain evidence="3">NBRC 15640</strain>
    </source>
</reference>
<keyword evidence="1" id="KW-0812">Transmembrane</keyword>
<keyword evidence="1" id="KW-1133">Transmembrane helix</keyword>
<comment type="caution">
    <text evidence="2">The sequence shown here is derived from an EMBL/GenBank/DDBJ whole genome shotgun (WGS) entry which is preliminary data.</text>
</comment>
<dbReference type="EMBL" id="BSNX01000063">
    <property type="protein sequence ID" value="GLQ74739.1"/>
    <property type="molecule type" value="Genomic_DNA"/>
</dbReference>
<protein>
    <submittedName>
        <fullName evidence="2">Uncharacterized protein</fullName>
    </submittedName>
</protein>